<feature type="compositionally biased region" description="Polar residues" evidence="1">
    <location>
        <begin position="2050"/>
        <end position="2062"/>
    </location>
</feature>
<feature type="region of interest" description="Disordered" evidence="1">
    <location>
        <begin position="1921"/>
        <end position="2277"/>
    </location>
</feature>
<name>A0AAE1HA72_9NEOP</name>
<comment type="caution">
    <text evidence="3">The sequence shown here is derived from an EMBL/GenBank/DDBJ whole genome shotgun (WGS) entry which is preliminary data.</text>
</comment>
<feature type="compositionally biased region" description="Basic residues" evidence="1">
    <location>
        <begin position="1966"/>
        <end position="1981"/>
    </location>
</feature>
<dbReference type="Pfam" id="PF16059">
    <property type="entry name" value="MGA_dom"/>
    <property type="match status" value="1"/>
</dbReference>
<feature type="domain" description="MGA conserved" evidence="2">
    <location>
        <begin position="575"/>
        <end position="612"/>
    </location>
</feature>
<organism evidence="3 4">
    <name type="scientific">Frankliniella fusca</name>
    <dbReference type="NCBI Taxonomy" id="407009"/>
    <lineage>
        <taxon>Eukaryota</taxon>
        <taxon>Metazoa</taxon>
        <taxon>Ecdysozoa</taxon>
        <taxon>Arthropoda</taxon>
        <taxon>Hexapoda</taxon>
        <taxon>Insecta</taxon>
        <taxon>Pterygota</taxon>
        <taxon>Neoptera</taxon>
        <taxon>Paraneoptera</taxon>
        <taxon>Thysanoptera</taxon>
        <taxon>Terebrantia</taxon>
        <taxon>Thripoidea</taxon>
        <taxon>Thripidae</taxon>
        <taxon>Frankliniella</taxon>
    </lineage>
</organism>
<feature type="compositionally biased region" description="Basic residues" evidence="1">
    <location>
        <begin position="2019"/>
        <end position="2035"/>
    </location>
</feature>
<accession>A0AAE1HA72</accession>
<feature type="compositionally biased region" description="Polar residues" evidence="1">
    <location>
        <begin position="2094"/>
        <end position="2106"/>
    </location>
</feature>
<feature type="compositionally biased region" description="Polar residues" evidence="1">
    <location>
        <begin position="1989"/>
        <end position="2008"/>
    </location>
</feature>
<feature type="compositionally biased region" description="Basic and acidic residues" evidence="1">
    <location>
        <begin position="1181"/>
        <end position="1193"/>
    </location>
</feature>
<reference evidence="3" key="2">
    <citation type="journal article" date="2023" name="BMC Genomics">
        <title>Pest status, molecular evolution, and epigenetic factors derived from the genome assembly of Frankliniella fusca, a thysanopteran phytovirus vector.</title>
        <authorList>
            <person name="Catto M.A."/>
            <person name="Labadie P.E."/>
            <person name="Jacobson A.L."/>
            <person name="Kennedy G.G."/>
            <person name="Srinivasan R."/>
            <person name="Hunt B.G."/>
        </authorList>
    </citation>
    <scope>NUCLEOTIDE SEQUENCE</scope>
    <source>
        <strain evidence="3">PL_HMW_Pooled</strain>
    </source>
</reference>
<dbReference type="InterPro" id="IPR032060">
    <property type="entry name" value="MGA_dom"/>
</dbReference>
<feature type="compositionally biased region" description="Polar residues" evidence="1">
    <location>
        <begin position="1692"/>
        <end position="1719"/>
    </location>
</feature>
<feature type="region of interest" description="Disordered" evidence="1">
    <location>
        <begin position="227"/>
        <end position="267"/>
    </location>
</feature>
<feature type="region of interest" description="Disordered" evidence="1">
    <location>
        <begin position="1605"/>
        <end position="1633"/>
    </location>
</feature>
<keyword evidence="4" id="KW-1185">Reference proteome</keyword>
<dbReference type="Proteomes" id="UP001219518">
    <property type="component" value="Unassembled WGS sequence"/>
</dbReference>
<feature type="compositionally biased region" description="Basic and acidic residues" evidence="1">
    <location>
        <begin position="1944"/>
        <end position="1958"/>
    </location>
</feature>
<gene>
    <name evidence="3" type="ORF">KUF71_006895</name>
</gene>
<feature type="compositionally biased region" description="Polar residues" evidence="1">
    <location>
        <begin position="2214"/>
        <end position="2232"/>
    </location>
</feature>
<reference evidence="3" key="1">
    <citation type="submission" date="2021-07" db="EMBL/GenBank/DDBJ databases">
        <authorList>
            <person name="Catto M.A."/>
            <person name="Jacobson A."/>
            <person name="Kennedy G."/>
            <person name="Labadie P."/>
            <person name="Hunt B.G."/>
            <person name="Srinivasan R."/>
        </authorList>
    </citation>
    <scope>NUCLEOTIDE SEQUENCE</scope>
    <source>
        <strain evidence="3">PL_HMW_Pooled</strain>
        <tissue evidence="3">Head</tissue>
    </source>
</reference>
<feature type="compositionally biased region" description="Polar residues" evidence="1">
    <location>
        <begin position="2160"/>
        <end position="2172"/>
    </location>
</feature>
<feature type="compositionally biased region" description="Polar residues" evidence="1">
    <location>
        <begin position="2181"/>
        <end position="2195"/>
    </location>
</feature>
<feature type="compositionally biased region" description="Polar residues" evidence="1">
    <location>
        <begin position="1207"/>
        <end position="1223"/>
    </location>
</feature>
<feature type="region of interest" description="Disordered" evidence="1">
    <location>
        <begin position="1659"/>
        <end position="1723"/>
    </location>
</feature>
<feature type="region of interest" description="Disordered" evidence="1">
    <location>
        <begin position="1160"/>
        <end position="1195"/>
    </location>
</feature>
<evidence type="ECO:0000313" key="3">
    <source>
        <dbReference type="EMBL" id="KAK3917364.1"/>
    </source>
</evidence>
<feature type="region of interest" description="Disordered" evidence="1">
    <location>
        <begin position="1768"/>
        <end position="1802"/>
    </location>
</feature>
<feature type="compositionally biased region" description="Polar residues" evidence="1">
    <location>
        <begin position="696"/>
        <end position="714"/>
    </location>
</feature>
<feature type="compositionally biased region" description="Polar residues" evidence="1">
    <location>
        <begin position="243"/>
        <end position="256"/>
    </location>
</feature>
<feature type="compositionally biased region" description="Low complexity" evidence="1">
    <location>
        <begin position="1659"/>
        <end position="1669"/>
    </location>
</feature>
<evidence type="ECO:0000256" key="1">
    <source>
        <dbReference type="SAM" id="MobiDB-lite"/>
    </source>
</evidence>
<feature type="compositionally biased region" description="Polar residues" evidence="1">
    <location>
        <begin position="2072"/>
        <end position="2084"/>
    </location>
</feature>
<protein>
    <submittedName>
        <fullName evidence="3">S-antigen protein</fullName>
    </submittedName>
</protein>
<dbReference type="EMBL" id="JAHWGI010000723">
    <property type="protein sequence ID" value="KAK3917364.1"/>
    <property type="molecule type" value="Genomic_DNA"/>
</dbReference>
<feature type="compositionally biased region" description="Polar residues" evidence="1">
    <location>
        <begin position="2116"/>
        <end position="2128"/>
    </location>
</feature>
<sequence length="2352" mass="261897">MMADEKLNKVCRVVVTDLRSILPPTMLAHLTVPCLQNVDDQDVEMISDGMERSRLSSPIKNGLCSAEFLEPVNNSDKVLSVSSNFLLKNNTKDASEMMAVSKVLNMNPKVRASVKTVKNLNIYKNKRSISKSNKRRGHHVNTNVHSQAKNRLLDKYGSTLLRKPLFTVEGDLRESSSQEFSSSENVCLSSQELEAVSVSETDLPVDSTLTPLSSVCEVAQESLVQEQNTCSNTSTRSSSALSAQNLDNQENEVQNSKLEKAPPLDSAPINHKLSANSEQLLSETISPMPPVGLSVNVGVGHKLPILQAKCVLTCLEKCETSLTPQFAKFSSSVVKSSSHSPLSKVLIPVDDERILQFMRIKWQSRPDLQKLPSSVPKHIPETNQEVSNENEKLLGVTPDEKVIVGIEKVPVESMCDVKKTVRRKRKSSLIPRLDDNALNVTDVTSAGYPSAENPLRKRPMLSSSTYSKEKLVTINIENTENNFPKRKRLQCVDSQNLPDSDDETRNVALKTLDNFPIPNYDPDDSRGIQCSEIPTKECKQVIRGRKSHLMHELRRLNVAVFDLPNNQESVTCRNSDICRLGCVCNSLTVTRTVRDHCGLEQCMFSCVCVKAHVNPQSTCNPSYTWMHNKAKANLAKEEKYFKQTVVRSEKDGLVLVEGRRKREIKVPTRYREDFVADVDLKTWQVKSGRTVKGVLQESQTPDRASNSLKSPKTKTTPEKVLTEKEITDAYNSSSEDDETYKSQNPEFCSRTISYDFKACKDRQEKQRQLLEDSSGDKIAASNDLKIVSIQSVNVDEWENSDNKMEKMSNLELSCSALFKPSPNREDKPVRLLSWKNLRKDIDQKKAFVWMKLVPSRPKMSTARPKIYLTSFDFAPVMNCIDVQSIDLQDPKFRDLPFHLKSLRSDYPLSDSEGRCVWIVKCIKSHWMIVGYMQPGQRKHSVCQNPDVDVLSSEGENECRRWWVMDIRQNFDLIYFMDFKKAITKDQISTLVKLSNEYSESETKVHRILLNRRRPKIDPRPTPYPDFGAYSLPSHPNKVLIGPYDFSKEPKFHVYVCCLQSGKIAYQKIPLFYSGGGEFVRINAQGVLSLHTERPPEKYVEGSWYVSSENDLRSLDALTLNSNQATDDKVEMGGLKPFEIEAECAANISEASSKMLLESNSGLATDKSNGSENDPVPALSETTEKGEEPKESHFESVSLIRVKENEMQSMVPTAKQASPETSEGSRGPNDGNAESVSVLRVREDKTDLKVPTTKKSLPELSHNRGAPKDTPVESVSYLRVRGDIMQAKVPQAQQSLLKKEVDSRIVKNMPHVSTNVSHTHTASLKSKKNLCEETSLDDDCEDVPELTTEYLVPSVRAFGVLPVTYLPTDALSVPHFTQPGLLQFFHTRGELIQEINRLIHFKLACLSQKCCVVLKSSDICRCVAWRTVWDKEKCAHLPQFSPEIFNGYFMLTKYGLLDVRTADGQTLRRLGEDWVDWLKEDELKAKLNAWEKQENEENCDFLNLSLPGVLTLANKEILNTSTDARPLYNDDRAIRLVKESLIASLTRKLNGIPGSVIPNFLELLDLDILWSSQQLMSNLNETLRVQTKTTTSQRFRVSKSIDFTPMLKSSIQKDENNTTDNQPPSPRKDVVKGRDGLACRLSPFSRLNICVEEGGIKYAPLSSPPRSSSPVEHLAESLTSPGKQPNILRRNKTVPSNKTGSSSGPLCSKQSRKQTFSISSENDEEPVFLKVPENSPTDMGLKQRIESNLSNIDHIVSRSNIKTKLLQISKPTAGSPTPDRNFSSSSAVVSLPQSRDNAPPLKISSVGSGASFWHETSEPVCPNAPVEAKHPPVSRSSSPPPLHIFSVYSKRPPSPSASSTQTEFNSCVTPKSSFKISSVSSSANSSLMQHAFRKGKSLLITRKMVKADSSVLAILKSNTADDLGQPAVKGKSDSDSTLKQQSSAEAEKIAEEETNKKLENTGTSSSVKKKLKNSHRVIKKRLQKSDSLKKCQNSESSLNKEPQNSDSSVSMELKNSESSKKKKLQGSKSLTKKKKLQNCDSSKNKKLEISDSPQTKELPNSDSSKNKKLKISDSPQTKELPNSDSSKNKKLEISDSPQTKELPNSDSSKNKKLEISDSPQTKELPNSDSSKNKKLEISDSPQTKKLPNSDSSMNKKLVISESPQTKKLPNSDSSKCKKSETSDSPQTKKLPNSDGSINKESRSSESLMIKELPSLESSMNKGSQESESPANEESQNSDSSVNKSSEGSDDKKLLMAGSPQSKKCSKAGSPQTKDLQSSESLLNKTLLNVESSAKTIKVLKRSNDSVTVAVPISALKILPPDSINKKFEANLLRWAKESLTKIERKGNGGTKRN</sequence>
<evidence type="ECO:0000313" key="4">
    <source>
        <dbReference type="Proteomes" id="UP001219518"/>
    </source>
</evidence>
<feature type="region of interest" description="Disordered" evidence="1">
    <location>
        <begin position="694"/>
        <end position="719"/>
    </location>
</feature>
<proteinExistence type="predicted"/>
<feature type="region of interest" description="Disordered" evidence="1">
    <location>
        <begin position="1207"/>
        <end position="1269"/>
    </location>
</feature>
<feature type="compositionally biased region" description="Low complexity" evidence="1">
    <location>
        <begin position="2233"/>
        <end position="2244"/>
    </location>
</feature>
<feature type="compositionally biased region" description="Polar residues" evidence="1">
    <location>
        <begin position="2138"/>
        <end position="2153"/>
    </location>
</feature>
<evidence type="ECO:0000259" key="2">
    <source>
        <dbReference type="Pfam" id="PF16059"/>
    </source>
</evidence>
<feature type="compositionally biased region" description="Polar residues" evidence="1">
    <location>
        <begin position="2257"/>
        <end position="2277"/>
    </location>
</feature>
<feature type="compositionally biased region" description="Low complexity" evidence="1">
    <location>
        <begin position="229"/>
        <end position="242"/>
    </location>
</feature>
<feature type="compositionally biased region" description="Polar residues" evidence="1">
    <location>
        <begin position="1768"/>
        <end position="1781"/>
    </location>
</feature>
<feature type="compositionally biased region" description="Polar residues" evidence="1">
    <location>
        <begin position="1160"/>
        <end position="1171"/>
    </location>
</feature>